<dbReference type="EC" id="2.7.1.175" evidence="4"/>
<evidence type="ECO:0000256" key="8">
    <source>
        <dbReference type="ARBA" id="ARBA00022741"/>
    </source>
</evidence>
<keyword evidence="12" id="KW-0119">Carbohydrate metabolism</keyword>
<evidence type="ECO:0000256" key="10">
    <source>
        <dbReference type="ARBA" id="ARBA00022840"/>
    </source>
</evidence>
<evidence type="ECO:0000259" key="15">
    <source>
        <dbReference type="Pfam" id="PF01636"/>
    </source>
</evidence>
<name>A0ABT9IN36_9MICC</name>
<dbReference type="EMBL" id="JAVALS010000002">
    <property type="protein sequence ID" value="MDP5226702.1"/>
    <property type="molecule type" value="Genomic_DNA"/>
</dbReference>
<reference evidence="17 18" key="1">
    <citation type="submission" date="2023-08" db="EMBL/GenBank/DDBJ databases">
        <title>Arthrobacter horti sp. nov., isolated from forest soil.</title>
        <authorList>
            <person name="Park M."/>
        </authorList>
    </citation>
    <scope>NUCLEOTIDE SEQUENCE [LARGE SCALE GENOMIC DNA]</scope>
    <source>
        <strain evidence="17 18">YJM1</strain>
    </source>
</reference>
<evidence type="ECO:0000256" key="3">
    <source>
        <dbReference type="ARBA" id="ARBA00011245"/>
    </source>
</evidence>
<feature type="domain" description="Aminoglycoside phosphotransferase" evidence="15">
    <location>
        <begin position="155"/>
        <end position="392"/>
    </location>
</feature>
<dbReference type="Gene3D" id="3.90.1200.10">
    <property type="match status" value="1"/>
</dbReference>
<keyword evidence="8" id="KW-0547">Nucleotide-binding</keyword>
<evidence type="ECO:0000259" key="16">
    <source>
        <dbReference type="Pfam" id="PF18085"/>
    </source>
</evidence>
<evidence type="ECO:0000313" key="18">
    <source>
        <dbReference type="Proteomes" id="UP001232725"/>
    </source>
</evidence>
<evidence type="ECO:0000256" key="14">
    <source>
        <dbReference type="ARBA" id="ARBA00049067"/>
    </source>
</evidence>
<evidence type="ECO:0000256" key="12">
    <source>
        <dbReference type="ARBA" id="ARBA00023277"/>
    </source>
</evidence>
<evidence type="ECO:0000256" key="9">
    <source>
        <dbReference type="ARBA" id="ARBA00022777"/>
    </source>
</evidence>
<dbReference type="InterPro" id="IPR040999">
    <property type="entry name" value="Mak_N_cap"/>
</dbReference>
<evidence type="ECO:0000256" key="13">
    <source>
        <dbReference type="ARBA" id="ARBA00031251"/>
    </source>
</evidence>
<comment type="similarity">
    <text evidence="2">Belongs to the aminoglycoside phosphotransferase family.</text>
</comment>
<gene>
    <name evidence="17" type="ORF">Q9R02_06005</name>
</gene>
<keyword evidence="7" id="KW-0808">Transferase</keyword>
<feature type="domain" description="Maltokinase N-terminal cap" evidence="16">
    <location>
        <begin position="15"/>
        <end position="105"/>
    </location>
</feature>
<evidence type="ECO:0000256" key="1">
    <source>
        <dbReference type="ARBA" id="ARBA00004964"/>
    </source>
</evidence>
<proteinExistence type="inferred from homology"/>
<dbReference type="Proteomes" id="UP001232725">
    <property type="component" value="Unassembled WGS sequence"/>
</dbReference>
<comment type="caution">
    <text evidence="17">The sequence shown here is derived from an EMBL/GenBank/DDBJ whole genome shotgun (WGS) entry which is preliminary data.</text>
</comment>
<sequence>MISRTEALTELLEGWLPQQRWFPAKGRDTRLVPVSVTPCDLGQGLHGEFRLFRLASGGAVEPVVLQVPLLFSPHTGGTDPAGPLHAGFIGTIPGDMAGEEWDVFDGPKRREFVEAVLSLMAGDGILRTGRGSGVVGRTAAGGRTFLETLTRPLSLESIRGEQSNSSVIANPGPGGTILKFFRTLFPGRNPEVELGEALTRLGTQDVPSTVGWLQAEWGEDRGTVRTDLAVTHEFLPGGRDAWAAAVLSAAEGSSFARQAHAIGQGTARIHRRLAEGLPAASAGDAQGVLDRLAERIRESWAQARAVVGPYDVQIERLLASLTTVPTHPQRIHGDLHLGQILSVDSPAGAGDRWIFLDFEGEPLRPAVERSLPDLPLRDVVGLLRSFDYAAGAAHRQAPDAVVPGGWVADCSEAFLEGYSSVVPGRIDQRSPLFMALWLDKALYEVRYEQNNRPEWLEIPALAARSALEELSGPEVKGNP</sequence>
<evidence type="ECO:0000256" key="5">
    <source>
        <dbReference type="ARBA" id="ARBA00013882"/>
    </source>
</evidence>
<dbReference type="SUPFAM" id="SSF56112">
    <property type="entry name" value="Protein kinase-like (PK-like)"/>
    <property type="match status" value="1"/>
</dbReference>
<accession>A0ABT9IN36</accession>
<keyword evidence="18" id="KW-1185">Reference proteome</keyword>
<evidence type="ECO:0000313" key="17">
    <source>
        <dbReference type="EMBL" id="MDP5226702.1"/>
    </source>
</evidence>
<dbReference type="InterPro" id="IPR011009">
    <property type="entry name" value="Kinase-like_dom_sf"/>
</dbReference>
<evidence type="ECO:0000256" key="11">
    <source>
        <dbReference type="ARBA" id="ARBA00023056"/>
    </source>
</evidence>
<protein>
    <recommendedName>
        <fullName evidence="5">Maltokinase</fullName>
        <ecNumber evidence="4">2.7.1.175</ecNumber>
    </recommendedName>
    <alternativeName>
        <fullName evidence="13">Maltose-1-phosphate synthase</fullName>
    </alternativeName>
</protein>
<keyword evidence="6" id="KW-0321">Glycogen metabolism</keyword>
<dbReference type="InterPro" id="IPR002575">
    <property type="entry name" value="Aminoglycoside_PTrfase"/>
</dbReference>
<evidence type="ECO:0000256" key="7">
    <source>
        <dbReference type="ARBA" id="ARBA00022679"/>
    </source>
</evidence>
<organism evidence="17 18">
    <name type="scientific">Arthrobacter horti</name>
    <dbReference type="NCBI Taxonomy" id="3068273"/>
    <lineage>
        <taxon>Bacteria</taxon>
        <taxon>Bacillati</taxon>
        <taxon>Actinomycetota</taxon>
        <taxon>Actinomycetes</taxon>
        <taxon>Micrococcales</taxon>
        <taxon>Micrococcaceae</taxon>
        <taxon>Arthrobacter</taxon>
    </lineage>
</organism>
<evidence type="ECO:0000256" key="6">
    <source>
        <dbReference type="ARBA" id="ARBA00022600"/>
    </source>
</evidence>
<comment type="pathway">
    <text evidence="1">Glycan biosynthesis; glycogen biosynthesis.</text>
</comment>
<dbReference type="Pfam" id="PF18085">
    <property type="entry name" value="Mak_N_cap"/>
    <property type="match status" value="1"/>
</dbReference>
<comment type="catalytic activity">
    <reaction evidence="14">
        <text>D-maltose + ATP = alpha-maltose 1-phosphate + ADP + H(+)</text>
        <dbReference type="Rhea" id="RHEA:31915"/>
        <dbReference type="ChEBI" id="CHEBI:15378"/>
        <dbReference type="ChEBI" id="CHEBI:17306"/>
        <dbReference type="ChEBI" id="CHEBI:30616"/>
        <dbReference type="ChEBI" id="CHEBI:63576"/>
        <dbReference type="ChEBI" id="CHEBI:456216"/>
        <dbReference type="EC" id="2.7.1.175"/>
    </reaction>
</comment>
<dbReference type="Pfam" id="PF01636">
    <property type="entry name" value="APH"/>
    <property type="match status" value="1"/>
</dbReference>
<comment type="subunit">
    <text evidence="3">Monomer.</text>
</comment>
<keyword evidence="10" id="KW-0067">ATP-binding</keyword>
<keyword evidence="11" id="KW-0320">Glycogen biosynthesis</keyword>
<evidence type="ECO:0000256" key="2">
    <source>
        <dbReference type="ARBA" id="ARBA00006219"/>
    </source>
</evidence>
<evidence type="ECO:0000256" key="4">
    <source>
        <dbReference type="ARBA" id="ARBA00011962"/>
    </source>
</evidence>
<keyword evidence="9" id="KW-0418">Kinase</keyword>